<sequence>MMIDGIYVARPDADAPSTIHDSIELGTILQVRLQVAKVFTHVSNKRAHERNIHGVKLPSRCKDDGRSTLVKCKECNEAYPTLNNYREHLLVQHHIEAHKTHHEFTSEKEFLAWKGSIEMDVGVNYTTHGGSWKSSEGKKQIFYCRRSGEKPTKTQDTSEKKRTEKSQGTCKLGLYCTSSMEVVKADGWIRVTFYTDHHDHELGFPNLIHMVLPKNEKDIIAASKSSSCKEDSTRSQVEEQITEVKMKLQSLLSECDEMKDLESVKALNNYLSKAYGIVHAGRTYPAQSNNLPIDSSTVLEPSNKNVVKQDRLHSTKKRKRKDEGKSLKKPSVRARQEIVESLTKSQSDISFPILSTGAICDEHSYC</sequence>
<accession>A0AAE1QQD3</accession>
<dbReference type="AlphaFoldDB" id="A0AAE1QQD3"/>
<dbReference type="Proteomes" id="UP001292094">
    <property type="component" value="Unassembled WGS sequence"/>
</dbReference>
<feature type="region of interest" description="Disordered" evidence="2">
    <location>
        <begin position="302"/>
        <end position="334"/>
    </location>
</feature>
<feature type="domain" description="C2H2-type" evidence="3">
    <location>
        <begin position="72"/>
        <end position="94"/>
    </location>
</feature>
<evidence type="ECO:0000256" key="1">
    <source>
        <dbReference type="SAM" id="Coils"/>
    </source>
</evidence>
<gene>
    <name evidence="4" type="ORF">Pmani_000195</name>
</gene>
<protein>
    <recommendedName>
        <fullName evidence="3">C2H2-type domain-containing protein</fullName>
    </recommendedName>
</protein>
<keyword evidence="1" id="KW-0175">Coiled coil</keyword>
<dbReference type="InterPro" id="IPR052797">
    <property type="entry name" value="RegFact_GeneExpr_CellDeath"/>
</dbReference>
<evidence type="ECO:0000313" key="4">
    <source>
        <dbReference type="EMBL" id="KAK4329437.1"/>
    </source>
</evidence>
<keyword evidence="5" id="KW-1185">Reference proteome</keyword>
<organism evidence="4 5">
    <name type="scientific">Petrolisthes manimaculis</name>
    <dbReference type="NCBI Taxonomy" id="1843537"/>
    <lineage>
        <taxon>Eukaryota</taxon>
        <taxon>Metazoa</taxon>
        <taxon>Ecdysozoa</taxon>
        <taxon>Arthropoda</taxon>
        <taxon>Crustacea</taxon>
        <taxon>Multicrustacea</taxon>
        <taxon>Malacostraca</taxon>
        <taxon>Eumalacostraca</taxon>
        <taxon>Eucarida</taxon>
        <taxon>Decapoda</taxon>
        <taxon>Pleocyemata</taxon>
        <taxon>Anomura</taxon>
        <taxon>Galatheoidea</taxon>
        <taxon>Porcellanidae</taxon>
        <taxon>Petrolisthes</taxon>
    </lineage>
</organism>
<reference evidence="4" key="1">
    <citation type="submission" date="2023-11" db="EMBL/GenBank/DDBJ databases">
        <title>Genome assemblies of two species of porcelain crab, Petrolisthes cinctipes and Petrolisthes manimaculis (Anomura: Porcellanidae).</title>
        <authorList>
            <person name="Angst P."/>
        </authorList>
    </citation>
    <scope>NUCLEOTIDE SEQUENCE</scope>
    <source>
        <strain evidence="4">PB745_02</strain>
        <tissue evidence="4">Gill</tissue>
    </source>
</reference>
<dbReference type="EMBL" id="JAWZYT010000013">
    <property type="protein sequence ID" value="KAK4329437.1"/>
    <property type="molecule type" value="Genomic_DNA"/>
</dbReference>
<feature type="coiled-coil region" evidence="1">
    <location>
        <begin position="234"/>
        <end position="261"/>
    </location>
</feature>
<evidence type="ECO:0000313" key="5">
    <source>
        <dbReference type="Proteomes" id="UP001292094"/>
    </source>
</evidence>
<evidence type="ECO:0000259" key="3">
    <source>
        <dbReference type="PROSITE" id="PS00028"/>
    </source>
</evidence>
<name>A0AAE1QQD3_9EUCA</name>
<dbReference type="InterPro" id="IPR013087">
    <property type="entry name" value="Znf_C2H2_type"/>
</dbReference>
<dbReference type="PANTHER" id="PTHR33936">
    <property type="entry name" value="PROTEIN CBG17840"/>
    <property type="match status" value="1"/>
</dbReference>
<comment type="caution">
    <text evidence="4">The sequence shown here is derived from an EMBL/GenBank/DDBJ whole genome shotgun (WGS) entry which is preliminary data.</text>
</comment>
<evidence type="ECO:0000256" key="2">
    <source>
        <dbReference type="SAM" id="MobiDB-lite"/>
    </source>
</evidence>
<dbReference type="PROSITE" id="PS00028">
    <property type="entry name" value="ZINC_FINGER_C2H2_1"/>
    <property type="match status" value="1"/>
</dbReference>
<dbReference type="PANTHER" id="PTHR33936:SF24">
    <property type="entry name" value="C2H2-TYPE DOMAIN-CONTAINING PROTEIN"/>
    <property type="match status" value="1"/>
</dbReference>
<proteinExistence type="predicted"/>